<dbReference type="SUPFAM" id="SSF53474">
    <property type="entry name" value="alpha/beta-Hydrolases"/>
    <property type="match status" value="1"/>
</dbReference>
<evidence type="ECO:0000259" key="2">
    <source>
        <dbReference type="Pfam" id="PF20434"/>
    </source>
</evidence>
<feature type="domain" description="BD-FAE-like" evidence="2">
    <location>
        <begin position="49"/>
        <end position="260"/>
    </location>
</feature>
<dbReference type="PANTHER" id="PTHR48081">
    <property type="entry name" value="AB HYDROLASE SUPERFAMILY PROTEIN C4A8.06C"/>
    <property type="match status" value="1"/>
</dbReference>
<dbReference type="STRING" id="1783.BST44_09765"/>
<evidence type="ECO:0000313" key="3">
    <source>
        <dbReference type="EMBL" id="ORB74395.1"/>
    </source>
</evidence>
<protein>
    <recommendedName>
        <fullName evidence="2">BD-FAE-like domain-containing protein</fullName>
    </recommendedName>
</protein>
<dbReference type="InterPro" id="IPR029058">
    <property type="entry name" value="AB_hydrolase_fold"/>
</dbReference>
<dbReference type="Gene3D" id="3.40.50.1820">
    <property type="entry name" value="alpha/beta hydrolase"/>
    <property type="match status" value="1"/>
</dbReference>
<organism evidence="3 4">
    <name type="scientific">Mycobacterium scrofulaceum</name>
    <dbReference type="NCBI Taxonomy" id="1783"/>
    <lineage>
        <taxon>Bacteria</taxon>
        <taxon>Bacillati</taxon>
        <taxon>Actinomycetota</taxon>
        <taxon>Actinomycetes</taxon>
        <taxon>Mycobacteriales</taxon>
        <taxon>Mycobacteriaceae</taxon>
        <taxon>Mycobacterium</taxon>
    </lineage>
</organism>
<sequence length="312" mass="33639">MPVDIPDEMLSAVIRPEFADLPSVEVFPGVASYLDRPYATLIGFRQLTMDLHIPHRPAATPVPVIVYAHPGGFFTGIKQMGPWRFLLDAGLAVVSAQYRLSGEAVFPAAIHDVAAAVRWVRANADRYGFDAERIVGFGSSAGAYLISAVALAGDGSDLVGGTEPYSQLSCGLAAVVEHYGPTDFLRHDEDAHPDAIERMHGPDSTLARFFGFLPSTRPEVVERGNLCRLAHPGAPPFLIAHGDRDRRVGMEQSRRLHRALTAAGVRADLVEIPGGDHGSAQFNAPPLHQTTLAFLESVLALTLPHPVDTPHR</sequence>
<evidence type="ECO:0000313" key="4">
    <source>
        <dbReference type="Proteomes" id="UP000192601"/>
    </source>
</evidence>
<name>A0A1X0KGL1_MYCSC</name>
<reference evidence="3 4" key="1">
    <citation type="submission" date="2017-02" db="EMBL/GenBank/DDBJ databases">
        <title>The new phylogeny of genus Mycobacterium.</title>
        <authorList>
            <person name="Tortoli E."/>
            <person name="Trovato A."/>
            <person name="Cirillo D.M."/>
        </authorList>
    </citation>
    <scope>NUCLEOTIDE SEQUENCE [LARGE SCALE GENOMIC DNA]</scope>
    <source>
        <strain evidence="3 4">DSM 43992</strain>
    </source>
</reference>
<proteinExistence type="predicted"/>
<dbReference type="EMBL" id="MVIJ01000011">
    <property type="protein sequence ID" value="ORB74395.1"/>
    <property type="molecule type" value="Genomic_DNA"/>
</dbReference>
<gene>
    <name evidence="3" type="ORF">BST44_09765</name>
</gene>
<dbReference type="InterPro" id="IPR050300">
    <property type="entry name" value="GDXG_lipolytic_enzyme"/>
</dbReference>
<comment type="caution">
    <text evidence="3">The sequence shown here is derived from an EMBL/GenBank/DDBJ whole genome shotgun (WGS) entry which is preliminary data.</text>
</comment>
<dbReference type="InterPro" id="IPR049492">
    <property type="entry name" value="BD-FAE-like_dom"/>
</dbReference>
<dbReference type="OrthoDB" id="9803828at2"/>
<keyword evidence="4" id="KW-1185">Reference proteome</keyword>
<dbReference type="GO" id="GO:0016787">
    <property type="term" value="F:hydrolase activity"/>
    <property type="evidence" value="ECO:0007669"/>
    <property type="project" value="UniProtKB-KW"/>
</dbReference>
<dbReference type="PANTHER" id="PTHR48081:SF13">
    <property type="entry name" value="ALPHA_BETA HYDROLASE"/>
    <property type="match status" value="1"/>
</dbReference>
<dbReference type="Proteomes" id="UP000192601">
    <property type="component" value="Unassembled WGS sequence"/>
</dbReference>
<dbReference type="AlphaFoldDB" id="A0A1X0KGL1"/>
<dbReference type="RefSeq" id="WP_158086648.1">
    <property type="nucleotide sequence ID" value="NZ_MVIJ01000011.1"/>
</dbReference>
<keyword evidence="1" id="KW-0378">Hydrolase</keyword>
<accession>A0A1X0KGL1</accession>
<evidence type="ECO:0000256" key="1">
    <source>
        <dbReference type="ARBA" id="ARBA00022801"/>
    </source>
</evidence>
<dbReference type="Pfam" id="PF20434">
    <property type="entry name" value="BD-FAE"/>
    <property type="match status" value="1"/>
</dbReference>